<evidence type="ECO:0000256" key="9">
    <source>
        <dbReference type="SAM" id="Phobius"/>
    </source>
</evidence>
<dbReference type="Pfam" id="PF25539">
    <property type="entry name" value="Bestrophin_2"/>
    <property type="match status" value="1"/>
</dbReference>
<feature type="transmembrane region" description="Helical" evidence="9">
    <location>
        <begin position="40"/>
        <end position="62"/>
    </location>
</feature>
<name>A0A135WDT4_9FLAO</name>
<evidence type="ECO:0000256" key="7">
    <source>
        <dbReference type="ARBA" id="ARBA00023136"/>
    </source>
</evidence>
<dbReference type="PANTHER" id="PTHR33281">
    <property type="entry name" value="UPF0187 PROTEIN YNEE"/>
    <property type="match status" value="1"/>
</dbReference>
<evidence type="ECO:0000256" key="8">
    <source>
        <dbReference type="ARBA" id="ARBA00034708"/>
    </source>
</evidence>
<evidence type="ECO:0000256" key="2">
    <source>
        <dbReference type="ARBA" id="ARBA00022448"/>
    </source>
</evidence>
<comment type="subcellular location">
    <subcellularLocation>
        <location evidence="1">Cell membrane</location>
        <topology evidence="1">Multi-pass membrane protein</topology>
    </subcellularLocation>
</comment>
<reference evidence="11" key="1">
    <citation type="submission" date="2015-12" db="EMBL/GenBank/DDBJ databases">
        <title>Genome sequence of a biocontrol rhizobacterium Chryseobacterium kwangjuense strain KJ1R5 isolated from pepper (Capsicum annuum L.).</title>
        <authorList>
            <person name="Jeong J.-J."/>
            <person name="Park H."/>
            <person name="Mannaa M."/>
            <person name="Sang M.K."/>
            <person name="Choi I.-G."/>
            <person name="Kim K.D."/>
        </authorList>
    </citation>
    <scope>NUCLEOTIDE SEQUENCE [LARGE SCALE GENOMIC DNA]</scope>
    <source>
        <strain evidence="11">KJ1R5</strain>
    </source>
</reference>
<evidence type="ECO:0000256" key="4">
    <source>
        <dbReference type="ARBA" id="ARBA00022692"/>
    </source>
</evidence>
<dbReference type="InterPro" id="IPR044669">
    <property type="entry name" value="YneE/VCCN1/2-like"/>
</dbReference>
<evidence type="ECO:0008006" key="12">
    <source>
        <dbReference type="Google" id="ProtNLM"/>
    </source>
</evidence>
<proteinExistence type="inferred from homology"/>
<evidence type="ECO:0000256" key="3">
    <source>
        <dbReference type="ARBA" id="ARBA00022475"/>
    </source>
</evidence>
<dbReference type="Proteomes" id="UP000070513">
    <property type="component" value="Unassembled WGS sequence"/>
</dbReference>
<gene>
    <name evidence="10" type="ORF">AU378_10630</name>
</gene>
<dbReference type="GO" id="GO:0005886">
    <property type="term" value="C:plasma membrane"/>
    <property type="evidence" value="ECO:0007669"/>
    <property type="project" value="UniProtKB-SubCell"/>
</dbReference>
<evidence type="ECO:0000313" key="10">
    <source>
        <dbReference type="EMBL" id="KXH82892.1"/>
    </source>
</evidence>
<protein>
    <recommendedName>
        <fullName evidence="12">Multidrug transporter</fullName>
    </recommendedName>
</protein>
<dbReference type="EMBL" id="LPUR01000011">
    <property type="protein sequence ID" value="KXH82892.1"/>
    <property type="molecule type" value="Genomic_DNA"/>
</dbReference>
<dbReference type="PANTHER" id="PTHR33281:SF19">
    <property type="entry name" value="VOLTAGE-DEPENDENT ANION CHANNEL-FORMING PROTEIN YNEE"/>
    <property type="match status" value="1"/>
</dbReference>
<dbReference type="RefSeq" id="WP_062650930.1">
    <property type="nucleotide sequence ID" value="NZ_LPUR01000011.1"/>
</dbReference>
<keyword evidence="5 9" id="KW-1133">Transmembrane helix</keyword>
<evidence type="ECO:0000313" key="11">
    <source>
        <dbReference type="Proteomes" id="UP000070513"/>
    </source>
</evidence>
<evidence type="ECO:0000256" key="1">
    <source>
        <dbReference type="ARBA" id="ARBA00004651"/>
    </source>
</evidence>
<accession>A0A135WDT4</accession>
<feature type="transmembrane region" description="Helical" evidence="9">
    <location>
        <begin position="242"/>
        <end position="265"/>
    </location>
</feature>
<evidence type="ECO:0000256" key="6">
    <source>
        <dbReference type="ARBA" id="ARBA00023065"/>
    </source>
</evidence>
<evidence type="ECO:0000256" key="5">
    <source>
        <dbReference type="ARBA" id="ARBA00022989"/>
    </source>
</evidence>
<keyword evidence="4 9" id="KW-0812">Transmembrane</keyword>
<keyword evidence="7 9" id="KW-0472">Membrane</keyword>
<keyword evidence="3" id="KW-1003">Cell membrane</keyword>
<comment type="caution">
    <text evidence="10">The sequence shown here is derived from an EMBL/GenBank/DDBJ whole genome shotgun (WGS) entry which is preliminary data.</text>
</comment>
<keyword evidence="2" id="KW-0813">Transport</keyword>
<feature type="transmembrane region" description="Helical" evidence="9">
    <location>
        <begin position="271"/>
        <end position="290"/>
    </location>
</feature>
<sequence>MIVKKSISLKGIFEFAGHHIWWLISYMLIVALLYEVAGFHWISIPWLPVSLVGTAVAFYVGFKNNQSYDRVWEARKIWGAIVNSSRSWGIMVNSFVRNNENTRYSHRELQEIKQKLIYRHISWLYTLREQMLVPTQWEHVNLKHLFGRLAAKRRERYGVGRFQNYLNEKQMSDYFFDESQLETAANKATQIINFQSLYIAELEEKQILHMRRQLEMQELLTAFYDHQGRAERIKKFPLPRQYANLSFLFNCFFIFLLPLGIVAEFAKLGEAGVWLMIPFGTIVGWIYVVMELIGDYSENPFEGLGTDIPMLSICRTIEIDLLQMLGETTLPEPIKPVNDVLM</sequence>
<dbReference type="GO" id="GO:0005254">
    <property type="term" value="F:chloride channel activity"/>
    <property type="evidence" value="ECO:0007669"/>
    <property type="project" value="InterPro"/>
</dbReference>
<keyword evidence="6" id="KW-0406">Ion transport</keyword>
<dbReference type="OrthoDB" id="445589at2"/>
<organism evidence="10 11">
    <name type="scientific">Chryseobacterium kwangjuense</name>
    <dbReference type="NCBI Taxonomy" id="267125"/>
    <lineage>
        <taxon>Bacteria</taxon>
        <taxon>Pseudomonadati</taxon>
        <taxon>Bacteroidota</taxon>
        <taxon>Flavobacteriia</taxon>
        <taxon>Flavobacteriales</taxon>
        <taxon>Weeksellaceae</taxon>
        <taxon>Chryseobacterium group</taxon>
        <taxon>Chryseobacterium</taxon>
    </lineage>
</organism>
<dbReference type="AlphaFoldDB" id="A0A135WDT4"/>
<feature type="transmembrane region" description="Helical" evidence="9">
    <location>
        <begin position="12"/>
        <end position="34"/>
    </location>
</feature>
<reference evidence="10 11" key="2">
    <citation type="journal article" date="2016" name="Genome Announc.">
        <title>Draft Genome Sequence of a Biocontrol Rhizobacterium, Chryseobacterium kwangjuense Strain KJ1R5, Isolated from Pepper (Capsicum annuum).</title>
        <authorList>
            <person name="Jeong J.J."/>
            <person name="Park H."/>
            <person name="Park B.H."/>
            <person name="Mannaa M."/>
            <person name="Sang M.K."/>
            <person name="Choi I.G."/>
            <person name="Kim K.D."/>
        </authorList>
    </citation>
    <scope>NUCLEOTIDE SEQUENCE [LARGE SCALE GENOMIC DNA]</scope>
    <source>
        <strain evidence="10 11">KJ1R5</strain>
    </source>
</reference>
<comment type="similarity">
    <text evidence="8">Belongs to the anion channel-forming bestrophin (TC 1.A.46) family.</text>
</comment>